<evidence type="ECO:0000313" key="4">
    <source>
        <dbReference type="EMBL" id="MBD2776091.1"/>
    </source>
</evidence>
<dbReference type="Gene3D" id="2.60.200.20">
    <property type="match status" value="1"/>
</dbReference>
<dbReference type="SUPFAM" id="SSF55073">
    <property type="entry name" value="Nucleotide cyclase"/>
    <property type="match status" value="1"/>
</dbReference>
<dbReference type="GO" id="GO:0004016">
    <property type="term" value="F:adenylate cyclase activity"/>
    <property type="evidence" value="ECO:0007669"/>
    <property type="project" value="UniProtKB-ARBA"/>
</dbReference>
<dbReference type="PROSITE" id="PS50125">
    <property type="entry name" value="GUANYLATE_CYCLASE_2"/>
    <property type="match status" value="1"/>
</dbReference>
<dbReference type="CDD" id="cd07302">
    <property type="entry name" value="CHD"/>
    <property type="match status" value="1"/>
</dbReference>
<dbReference type="PANTHER" id="PTHR43081:SF1">
    <property type="entry name" value="ADENYLATE CYCLASE, TERMINAL-DIFFERENTIATION SPECIFIC"/>
    <property type="match status" value="1"/>
</dbReference>
<dbReference type="PROSITE" id="PS50006">
    <property type="entry name" value="FHA_DOMAIN"/>
    <property type="match status" value="1"/>
</dbReference>
<evidence type="ECO:0000259" key="2">
    <source>
        <dbReference type="PROSITE" id="PS50006"/>
    </source>
</evidence>
<dbReference type="Gene3D" id="3.30.70.1230">
    <property type="entry name" value="Nucleotide cyclase"/>
    <property type="match status" value="1"/>
</dbReference>
<dbReference type="RefSeq" id="WP_190835135.1">
    <property type="nucleotide sequence ID" value="NZ_CAWPPI010000086.1"/>
</dbReference>
<dbReference type="InterPro" id="IPR001054">
    <property type="entry name" value="A/G_cyclase"/>
</dbReference>
<dbReference type="InterPro" id="IPR029016">
    <property type="entry name" value="GAF-like_dom_sf"/>
</dbReference>
<evidence type="ECO:0000256" key="1">
    <source>
        <dbReference type="ARBA" id="ARBA00005381"/>
    </source>
</evidence>
<dbReference type="InterPro" id="IPR000253">
    <property type="entry name" value="FHA_dom"/>
</dbReference>
<dbReference type="PANTHER" id="PTHR43081">
    <property type="entry name" value="ADENYLATE CYCLASE, TERMINAL-DIFFERENTIATION SPECIFIC-RELATED"/>
    <property type="match status" value="1"/>
</dbReference>
<name>A0A8J6XRF8_9CYAN</name>
<feature type="domain" description="Guanylate cyclase" evidence="3">
    <location>
        <begin position="358"/>
        <end position="488"/>
    </location>
</feature>
<dbReference type="InterPro" id="IPR050697">
    <property type="entry name" value="Adenylyl/Guanylyl_Cyclase_3/4"/>
</dbReference>
<dbReference type="InterPro" id="IPR029787">
    <property type="entry name" value="Nucleotide_cyclase"/>
</dbReference>
<dbReference type="SMART" id="SM00044">
    <property type="entry name" value="CYCc"/>
    <property type="match status" value="1"/>
</dbReference>
<gene>
    <name evidence="4" type="ORF">ICL16_29540</name>
</gene>
<dbReference type="Proteomes" id="UP000629098">
    <property type="component" value="Unassembled WGS sequence"/>
</dbReference>
<dbReference type="SUPFAM" id="SSF49879">
    <property type="entry name" value="SMAD/FHA domain"/>
    <property type="match status" value="1"/>
</dbReference>
<accession>A0A8J6XRF8</accession>
<feature type="domain" description="FHA" evidence="2">
    <location>
        <begin position="24"/>
        <end position="74"/>
    </location>
</feature>
<dbReference type="SUPFAM" id="SSF55781">
    <property type="entry name" value="GAF domain-like"/>
    <property type="match status" value="1"/>
</dbReference>
<comment type="similarity">
    <text evidence="1">Belongs to the adenylyl cyclase class-3 family.</text>
</comment>
<dbReference type="EMBL" id="JACXAE010000086">
    <property type="protein sequence ID" value="MBD2776091.1"/>
    <property type="molecule type" value="Genomic_DNA"/>
</dbReference>
<sequence length="535" mass="59392">MTELKLRLQEGNTERTVTVQQDVFSIGRLPQCDLYLPSGGVSRYHARIVKTVSGAWTIEDLGSKNGTQLNDRLVTSPQELQHGDIVWLGDVSLIVLLTNPLQTRIAKQEGVSQGRTILRNVKQLQQQWIQADDDDGNISNKDKTIARLKDLVDIAKNLSAAASIEAIFSQVQEVVFRYLKSIDRLALLIDVNDSGKLVLMNAATRNLREQEDLLADGSWISRSICQKVFEEKVATQTADAQNDERFAGEHSILVKDIRSAMAVPLWDENKVIGVLYADAHLSSYHWVQEGEEELGFFSALANLVASSVQRWLLAEKLKTEAVIRQRLERYHSPAVVQQLIALGTLPDGRLPPKESEISILFADLVGFTAISERLKPTQIAELLNNLFEEMLQEVFAFSGTLDKYIGDCIMAFFGAPEPQSDHADRAVAAAKGMLTRLSGLNAQNFWTEPLQLRIAINSGKAVVGDVGSSQRVEYTALGATINLAARMEGVCPPGECVISEATYQMLSQPSSFMEMGDYRFKGINRLVKVYQTKMH</sequence>
<dbReference type="SMART" id="SM00240">
    <property type="entry name" value="FHA"/>
    <property type="match status" value="1"/>
</dbReference>
<proteinExistence type="inferred from homology"/>
<dbReference type="Pfam" id="PF00498">
    <property type="entry name" value="FHA"/>
    <property type="match status" value="1"/>
</dbReference>
<dbReference type="AlphaFoldDB" id="A0A8J6XRF8"/>
<dbReference type="GO" id="GO:0035556">
    <property type="term" value="P:intracellular signal transduction"/>
    <property type="evidence" value="ECO:0007669"/>
    <property type="project" value="InterPro"/>
</dbReference>
<dbReference type="GO" id="GO:0009190">
    <property type="term" value="P:cyclic nucleotide biosynthetic process"/>
    <property type="evidence" value="ECO:0007669"/>
    <property type="project" value="InterPro"/>
</dbReference>
<dbReference type="Pfam" id="PF00211">
    <property type="entry name" value="Guanylate_cyc"/>
    <property type="match status" value="1"/>
</dbReference>
<dbReference type="CDD" id="cd00060">
    <property type="entry name" value="FHA"/>
    <property type="match status" value="1"/>
</dbReference>
<organism evidence="4 5">
    <name type="scientific">Iningainema tapete BLCC-T55</name>
    <dbReference type="NCBI Taxonomy" id="2748662"/>
    <lineage>
        <taxon>Bacteria</taxon>
        <taxon>Bacillati</taxon>
        <taxon>Cyanobacteriota</taxon>
        <taxon>Cyanophyceae</taxon>
        <taxon>Nostocales</taxon>
        <taxon>Scytonemataceae</taxon>
        <taxon>Iningainema tapete</taxon>
    </lineage>
</organism>
<dbReference type="Gene3D" id="3.30.450.40">
    <property type="match status" value="1"/>
</dbReference>
<dbReference type="InterPro" id="IPR008984">
    <property type="entry name" value="SMAD_FHA_dom_sf"/>
</dbReference>
<keyword evidence="5" id="KW-1185">Reference proteome</keyword>
<dbReference type="Pfam" id="PF01590">
    <property type="entry name" value="GAF"/>
    <property type="match status" value="1"/>
</dbReference>
<evidence type="ECO:0000313" key="5">
    <source>
        <dbReference type="Proteomes" id="UP000629098"/>
    </source>
</evidence>
<reference evidence="4" key="1">
    <citation type="submission" date="2020-09" db="EMBL/GenBank/DDBJ databases">
        <title>Iningainema tapete sp. nov. (Scytonemataceae, Cyanobacteria) from greenhouses in central Florida (USA) produces two types of nodularin with biosynthetic potential for microcystin-LR and anabaenopeptins.</title>
        <authorList>
            <person name="Berthold D.E."/>
            <person name="Lefler F.W."/>
            <person name="Huang I.-S."/>
            <person name="Abdulla H."/>
            <person name="Zimba P.V."/>
            <person name="Laughinghouse H.D. IV."/>
        </authorList>
    </citation>
    <scope>NUCLEOTIDE SEQUENCE</scope>
    <source>
        <strain evidence="4">BLCCT55</strain>
    </source>
</reference>
<evidence type="ECO:0000259" key="3">
    <source>
        <dbReference type="PROSITE" id="PS50125"/>
    </source>
</evidence>
<comment type="caution">
    <text evidence="4">The sequence shown here is derived from an EMBL/GenBank/DDBJ whole genome shotgun (WGS) entry which is preliminary data.</text>
</comment>
<protein>
    <submittedName>
        <fullName evidence="4">FHA domain-containing protein</fullName>
    </submittedName>
</protein>
<dbReference type="InterPro" id="IPR003018">
    <property type="entry name" value="GAF"/>
</dbReference>
<dbReference type="SMART" id="SM00065">
    <property type="entry name" value="GAF"/>
    <property type="match status" value="1"/>
</dbReference>